<evidence type="ECO:0000313" key="2">
    <source>
        <dbReference type="Proteomes" id="UP001596023"/>
    </source>
</evidence>
<dbReference type="RefSeq" id="WP_379993952.1">
    <property type="nucleotide sequence ID" value="NZ_JBHSGN010000024.1"/>
</dbReference>
<comment type="caution">
    <text evidence="1">The sequence shown here is derived from an EMBL/GenBank/DDBJ whole genome shotgun (WGS) entry which is preliminary data.</text>
</comment>
<keyword evidence="2" id="KW-1185">Reference proteome</keyword>
<accession>A0ABV9KRZ6</accession>
<protein>
    <recommendedName>
        <fullName evidence="3">HD domain-containing protein</fullName>
    </recommendedName>
</protein>
<evidence type="ECO:0008006" key="3">
    <source>
        <dbReference type="Google" id="ProtNLM"/>
    </source>
</evidence>
<dbReference type="EMBL" id="JBHSGN010000024">
    <property type="protein sequence ID" value="MFC4672748.1"/>
    <property type="molecule type" value="Genomic_DNA"/>
</dbReference>
<sequence>MEFSLDDYKAIQSRNEFFYPKNFLPFNAIDKCKYQALEQEHKDRGLKISDTFEGLRLRTGKEYFHKVYPAQSSALNFSESSFPTYRFLMPDVLTDDWLAIVDFHKKFSRDHALHQPLTSYIVFRLLGGGISDKSLQINGKFLLDLCVEQVLSSPYTQYIRDYLLNLDAQSDLLDKTELSKEIWKSLFYETAMVAAIFHDIGYPWQYINRLSNSLKTSDFNLKHLPSNAKYIRDTFKNRLIMYPFFGYKLPSYNTPCNWEEKLLNLLSDSLSKTHGFPGALGFLYLNDLVRKYPYSSNLSTQQLCVEWAALGIMMHDMKGIYWGKGKTNQPENDSLRLVFDKDPLSCIIAFADVLQDFERPMVKFDINVNDKGSLFNYDFSCQSTRISVINDAIEIRYNFKKEEYRIVNIDFKKEEEKEYFDPQYGYVDFSPIGIKKIKLICDLQPSVV</sequence>
<proteinExistence type="predicted"/>
<dbReference type="Proteomes" id="UP001596023">
    <property type="component" value="Unassembled WGS sequence"/>
</dbReference>
<name>A0ABV9KRZ6_9BACT</name>
<organism evidence="1 2">
    <name type="scientific">Dysgonomonas termitidis</name>
    <dbReference type="NCBI Taxonomy" id="1516126"/>
    <lineage>
        <taxon>Bacteria</taxon>
        <taxon>Pseudomonadati</taxon>
        <taxon>Bacteroidota</taxon>
        <taxon>Bacteroidia</taxon>
        <taxon>Bacteroidales</taxon>
        <taxon>Dysgonomonadaceae</taxon>
        <taxon>Dysgonomonas</taxon>
    </lineage>
</organism>
<evidence type="ECO:0000313" key="1">
    <source>
        <dbReference type="EMBL" id="MFC4672748.1"/>
    </source>
</evidence>
<gene>
    <name evidence="1" type="ORF">ACFO6W_03470</name>
</gene>
<reference evidence="2" key="1">
    <citation type="journal article" date="2019" name="Int. J. Syst. Evol. Microbiol.">
        <title>The Global Catalogue of Microorganisms (GCM) 10K type strain sequencing project: providing services to taxonomists for standard genome sequencing and annotation.</title>
        <authorList>
            <consortium name="The Broad Institute Genomics Platform"/>
            <consortium name="The Broad Institute Genome Sequencing Center for Infectious Disease"/>
            <person name="Wu L."/>
            <person name="Ma J."/>
        </authorList>
    </citation>
    <scope>NUCLEOTIDE SEQUENCE [LARGE SCALE GENOMIC DNA]</scope>
    <source>
        <strain evidence="2">CCUG 66188</strain>
    </source>
</reference>